<dbReference type="InterPro" id="IPR036680">
    <property type="entry name" value="SPOR-like_sf"/>
</dbReference>
<evidence type="ECO:0000259" key="3">
    <source>
        <dbReference type="Pfam" id="PF05036"/>
    </source>
</evidence>
<name>A0A140L957_9FIRM</name>
<accession>A0A140L957</accession>
<dbReference type="GO" id="GO:0042834">
    <property type="term" value="F:peptidoglycan binding"/>
    <property type="evidence" value="ECO:0007669"/>
    <property type="project" value="InterPro"/>
</dbReference>
<proteinExistence type="predicted"/>
<feature type="transmembrane region" description="Helical" evidence="2">
    <location>
        <begin position="20"/>
        <end position="43"/>
    </location>
</feature>
<gene>
    <name evidence="4" type="ORF">AN619_06100</name>
</gene>
<keyword evidence="2" id="KW-0472">Membrane</keyword>
<dbReference type="STRING" id="520762.AN619_06100"/>
<dbReference type="SUPFAM" id="SSF110997">
    <property type="entry name" value="Sporulation related repeat"/>
    <property type="match status" value="1"/>
</dbReference>
<dbReference type="AlphaFoldDB" id="A0A140L957"/>
<feature type="region of interest" description="Disordered" evidence="1">
    <location>
        <begin position="53"/>
        <end position="74"/>
    </location>
</feature>
<dbReference type="Proteomes" id="UP000070456">
    <property type="component" value="Unassembled WGS sequence"/>
</dbReference>
<dbReference type="InterPro" id="IPR007730">
    <property type="entry name" value="SPOR-like_dom"/>
</dbReference>
<keyword evidence="2" id="KW-0812">Transmembrane</keyword>
<evidence type="ECO:0000313" key="4">
    <source>
        <dbReference type="EMBL" id="KXG77082.1"/>
    </source>
</evidence>
<feature type="domain" description="SPOR" evidence="3">
    <location>
        <begin position="97"/>
        <end position="162"/>
    </location>
</feature>
<dbReference type="RefSeq" id="WP_068554971.1">
    <property type="nucleotide sequence ID" value="NZ_LOEE01000019.1"/>
</dbReference>
<comment type="caution">
    <text evidence="4">The sequence shown here is derived from an EMBL/GenBank/DDBJ whole genome shotgun (WGS) entry which is preliminary data.</text>
</comment>
<sequence length="289" mass="32932">MRLTRNKMRQEYRKRKIGFLMIFAIVLPSLSIYLGYIATKFYIMPNLQSKEISQPPEGGPSLQSVKKDEEKGEAIPTGQISQEAFANTFELQGLDLYCVQVGKFTAIENAQTLLKELKNKGMEGYIHEQDGYKVIAAALLDREGADQAIQSIRIHYPDAYVARMNIPVRAVKYTKEDVKYVLVLQQQNKRLIHVFDKLSTSIKEFKGSKEQINPLIKENVLELKSIKEEINKITPSKSMEKITAGFLKTIDATLSTLEEMQQDGQAVQLQNSLNRGLYEYFVFATSNTY</sequence>
<protein>
    <recommendedName>
        <fullName evidence="3">SPOR domain-containing protein</fullName>
    </recommendedName>
</protein>
<dbReference type="Pfam" id="PF05036">
    <property type="entry name" value="SPOR"/>
    <property type="match status" value="1"/>
</dbReference>
<evidence type="ECO:0000256" key="1">
    <source>
        <dbReference type="SAM" id="MobiDB-lite"/>
    </source>
</evidence>
<organism evidence="4 5">
    <name type="scientific">Thermotalea metallivorans</name>
    <dbReference type="NCBI Taxonomy" id="520762"/>
    <lineage>
        <taxon>Bacteria</taxon>
        <taxon>Bacillati</taxon>
        <taxon>Bacillota</taxon>
        <taxon>Clostridia</taxon>
        <taxon>Peptostreptococcales</taxon>
        <taxon>Thermotaleaceae</taxon>
        <taxon>Thermotalea</taxon>
    </lineage>
</organism>
<keyword evidence="2" id="KW-1133">Transmembrane helix</keyword>
<evidence type="ECO:0000313" key="5">
    <source>
        <dbReference type="Proteomes" id="UP000070456"/>
    </source>
</evidence>
<dbReference type="EMBL" id="LOEE01000019">
    <property type="protein sequence ID" value="KXG77082.1"/>
    <property type="molecule type" value="Genomic_DNA"/>
</dbReference>
<evidence type="ECO:0000256" key="2">
    <source>
        <dbReference type="SAM" id="Phobius"/>
    </source>
</evidence>
<dbReference type="Gene3D" id="3.30.70.1070">
    <property type="entry name" value="Sporulation related repeat"/>
    <property type="match status" value="1"/>
</dbReference>
<keyword evidence="5" id="KW-1185">Reference proteome</keyword>
<reference evidence="4 5" key="1">
    <citation type="submission" date="2015-12" db="EMBL/GenBank/DDBJ databases">
        <title>Draft genome sequence of the thermoanaerobe Thermotalea metallivorans, an isolate from the runoff channel of the Great Artesian Basin, Australia.</title>
        <authorList>
            <person name="Patel B.K."/>
        </authorList>
    </citation>
    <scope>NUCLEOTIDE SEQUENCE [LARGE SCALE GENOMIC DNA]</scope>
    <source>
        <strain evidence="4 5">B2-1</strain>
    </source>
</reference>